<evidence type="ECO:0000256" key="3">
    <source>
        <dbReference type="PROSITE-ProRule" id="PRU00703"/>
    </source>
</evidence>
<dbReference type="InterPro" id="IPR015867">
    <property type="entry name" value="N-reg_PII/ATP_PRibTrfase_C"/>
</dbReference>
<dbReference type="Pfam" id="PF00571">
    <property type="entry name" value="CBS"/>
    <property type="match status" value="4"/>
</dbReference>
<dbReference type="eggNOG" id="COG0517">
    <property type="taxonomic scope" value="Bacteria"/>
</dbReference>
<comment type="similarity">
    <text evidence="1">Belongs to the UPF0166 family.</text>
</comment>
<evidence type="ECO:0000256" key="2">
    <source>
        <dbReference type="ARBA" id="ARBA00023122"/>
    </source>
</evidence>
<gene>
    <name evidence="5" type="ORF">Desaf_3599</name>
</gene>
<dbReference type="STRING" id="690850.Desaf_3599"/>
<feature type="domain" description="CBS" evidence="4">
    <location>
        <begin position="276"/>
        <end position="333"/>
    </location>
</feature>
<keyword evidence="6" id="KW-1185">Reference proteome</keyword>
<dbReference type="PROSITE" id="PS51371">
    <property type="entry name" value="CBS"/>
    <property type="match status" value="4"/>
</dbReference>
<dbReference type="EMBL" id="CP003221">
    <property type="protein sequence ID" value="EGJ51877.1"/>
    <property type="molecule type" value="Genomic_DNA"/>
</dbReference>
<feature type="domain" description="CBS" evidence="4">
    <location>
        <begin position="360"/>
        <end position="417"/>
    </location>
</feature>
<dbReference type="AlphaFoldDB" id="F3YYQ1"/>
<feature type="domain" description="CBS" evidence="4">
    <location>
        <begin position="200"/>
        <end position="260"/>
    </location>
</feature>
<dbReference type="SUPFAM" id="SSF54631">
    <property type="entry name" value="CBS-domain pair"/>
    <property type="match status" value="2"/>
</dbReference>
<accession>F3YYQ1</accession>
<feature type="domain" description="CBS" evidence="4">
    <location>
        <begin position="116"/>
        <end position="171"/>
    </location>
</feature>
<dbReference type="RefSeq" id="WP_014261491.1">
    <property type="nucleotide sequence ID" value="NC_016629.1"/>
</dbReference>
<dbReference type="eggNOG" id="COG1993">
    <property type="taxonomic scope" value="Bacteria"/>
</dbReference>
<dbReference type="PANTHER" id="PTHR43080:SF29">
    <property type="entry name" value="OS02G0818000 PROTEIN"/>
    <property type="match status" value="1"/>
</dbReference>
<evidence type="ECO:0000313" key="6">
    <source>
        <dbReference type="Proteomes" id="UP000007844"/>
    </source>
</evidence>
<name>F3YYQ1_DESAF</name>
<protein>
    <recommendedName>
        <fullName evidence="4">CBS domain-containing protein</fullName>
    </recommendedName>
</protein>
<dbReference type="InterPro" id="IPR000644">
    <property type="entry name" value="CBS_dom"/>
</dbReference>
<reference evidence="5 6" key="1">
    <citation type="journal article" date="2011" name="J. Bacteriol.">
        <title>Genome sequence of the mercury-methylating and pleomorphic Desulfovibrio africanus Strain Walvis Bay.</title>
        <authorList>
            <person name="Brown S.D."/>
            <person name="Wall J.D."/>
            <person name="Kucken A.M."/>
            <person name="Gilmour C.C."/>
            <person name="Podar M."/>
            <person name="Brandt C.C."/>
            <person name="Teshima H."/>
            <person name="Detter J.C."/>
            <person name="Han C.S."/>
            <person name="Land M.L."/>
            <person name="Lucas S."/>
            <person name="Han J."/>
            <person name="Pennacchio L."/>
            <person name="Nolan M."/>
            <person name="Pitluck S."/>
            <person name="Woyke T."/>
            <person name="Goodwin L."/>
            <person name="Palumbo A.V."/>
            <person name="Elias D.A."/>
        </authorList>
    </citation>
    <scope>NUCLEOTIDE SEQUENCE [LARGE SCALE GENOMIC DNA]</scope>
    <source>
        <strain evidence="5 6">Walvis Bay</strain>
    </source>
</reference>
<dbReference type="Gene3D" id="3.10.580.10">
    <property type="entry name" value="CBS-domain"/>
    <property type="match status" value="2"/>
</dbReference>
<dbReference type="InterPro" id="IPR011322">
    <property type="entry name" value="N-reg_PII-like_a/b"/>
</dbReference>
<dbReference type="PANTHER" id="PTHR43080">
    <property type="entry name" value="CBS DOMAIN-CONTAINING PROTEIN CBSX3, MITOCHONDRIAL"/>
    <property type="match status" value="1"/>
</dbReference>
<evidence type="ECO:0000256" key="1">
    <source>
        <dbReference type="ARBA" id="ARBA00010554"/>
    </source>
</evidence>
<keyword evidence="2 3" id="KW-0129">CBS domain</keyword>
<dbReference type="SUPFAM" id="SSF54913">
    <property type="entry name" value="GlnB-like"/>
    <property type="match status" value="1"/>
</dbReference>
<proteinExistence type="inferred from homology"/>
<dbReference type="InterPro" id="IPR051257">
    <property type="entry name" value="Diverse_CBS-Domain"/>
</dbReference>
<dbReference type="CDD" id="cd02205">
    <property type="entry name" value="CBS_pair_SF"/>
    <property type="match status" value="2"/>
</dbReference>
<dbReference type="eggNOG" id="COG3448">
    <property type="taxonomic scope" value="Bacteria"/>
</dbReference>
<organism evidence="5 6">
    <name type="scientific">Desulfocurvibacter africanus subsp. africanus str. Walvis Bay</name>
    <dbReference type="NCBI Taxonomy" id="690850"/>
    <lineage>
        <taxon>Bacteria</taxon>
        <taxon>Pseudomonadati</taxon>
        <taxon>Thermodesulfobacteriota</taxon>
        <taxon>Desulfovibrionia</taxon>
        <taxon>Desulfovibrionales</taxon>
        <taxon>Desulfovibrionaceae</taxon>
        <taxon>Desulfocurvibacter</taxon>
    </lineage>
</organism>
<dbReference type="HOGENOM" id="CLU_051799_0_0_7"/>
<sequence>MKMHHVAKLLRIYLGESDKHAGRPLYELIVEEARSRGLAGATAVRGVLGFGASSHVHTAKLLRLSEDLPMVVEIVDTAERIEAFLPLLEKMVSKGLVTLEPVEAIFHMPMRVRDVMTSEVLSVGPDAPLSSVLALLLSRKIKALPVVQGRKILGIITGGDLLMRAGMGLRLSLQHDLPKDALAEQARKLDSQGKRACDIMTSPVQTINIMAKVPEAARTMASKQLKRLPVVDDHGDLAGIISRVDVLKTVAHVAAGLGPLPDLLPPCLRCTVADIIFRDVPVTGPERPLGEVLDMIVSTPLRRVVVVDEQRRVLGIVLDRDLVSRFGREEQPGRLRSLLRRLSAGPAESEAWQGTAGDVMHRDVFTLPETTPVPQALDFLVRNKVKRVVVTDEQGRLVGMIDRDSLLRLLAQGLEASPSKQLKQS</sequence>
<dbReference type="SMART" id="SM00116">
    <property type="entry name" value="CBS"/>
    <property type="match status" value="4"/>
</dbReference>
<dbReference type="Proteomes" id="UP000007844">
    <property type="component" value="Chromosome"/>
</dbReference>
<dbReference type="InterPro" id="IPR046342">
    <property type="entry name" value="CBS_dom_sf"/>
</dbReference>
<evidence type="ECO:0000259" key="4">
    <source>
        <dbReference type="PROSITE" id="PS51371"/>
    </source>
</evidence>
<dbReference type="InterPro" id="IPR003793">
    <property type="entry name" value="UPF0166"/>
</dbReference>
<dbReference type="Gene3D" id="3.30.70.120">
    <property type="match status" value="1"/>
</dbReference>
<evidence type="ECO:0000313" key="5">
    <source>
        <dbReference type="EMBL" id="EGJ51877.1"/>
    </source>
</evidence>
<dbReference type="KEGG" id="daf:Desaf_3599"/>
<dbReference type="Pfam" id="PF02641">
    <property type="entry name" value="DUF190"/>
    <property type="match status" value="1"/>
</dbReference>